<protein>
    <submittedName>
        <fullName evidence="1">Uncharacterized protein</fullName>
    </submittedName>
</protein>
<comment type="caution">
    <text evidence="1">The sequence shown here is derived from an EMBL/GenBank/DDBJ whole genome shotgun (WGS) entry which is preliminary data.</text>
</comment>
<accession>A0A9X2FRF7</accession>
<dbReference type="RefSeq" id="WP_253362248.1">
    <property type="nucleotide sequence ID" value="NZ_JAIULA010000039.1"/>
</dbReference>
<dbReference type="EMBL" id="JAIULA010000039">
    <property type="protein sequence ID" value="MCP0888081.1"/>
    <property type="molecule type" value="Genomic_DNA"/>
</dbReference>
<sequence>MDLDFKANKYALFDDWHQNKTKKEFTQKLQQQAQLEKKQLPQLLSREDLKNRWEMNSRQSVHQVASKPDFPQPVLNFNHGKTPLYLETEIQIFEINHPWLITPGARLAYSHWILHNVINLDS</sequence>
<keyword evidence="2" id="KW-1185">Reference proteome</keyword>
<keyword evidence="1" id="KW-0614">Plasmid</keyword>
<gene>
    <name evidence="1" type="ORF">LB941_12145</name>
</gene>
<reference evidence="1 2" key="1">
    <citation type="journal article" date="2023" name="Int. J. Syst. Evol. Microbiol.">
        <title>Ligilactobacillus ubinensis sp. nov., a novel species isolated from the wild ferment of a durian fruit (Durio zibethinus).</title>
        <authorList>
            <person name="Heng Y.C."/>
            <person name="Menon N."/>
            <person name="Chen B."/>
            <person name="Loo B.Z.L."/>
            <person name="Wong G.W.J."/>
            <person name="Lim A.C.H."/>
            <person name="Silvaraju S."/>
            <person name="Kittelmann S."/>
        </authorList>
    </citation>
    <scope>NUCLEOTIDE SEQUENCE [LARGE SCALE GENOMIC DNA]</scope>
    <source>
        <strain evidence="1 2">WILCCON 0076</strain>
    </source>
</reference>
<dbReference type="Proteomes" id="UP001139006">
    <property type="component" value="Unassembled WGS sequence"/>
</dbReference>
<name>A0A9X2FRF7_9LACO</name>
<evidence type="ECO:0000313" key="1">
    <source>
        <dbReference type="EMBL" id="MCP0888081.1"/>
    </source>
</evidence>
<evidence type="ECO:0000313" key="2">
    <source>
        <dbReference type="Proteomes" id="UP001139006"/>
    </source>
</evidence>
<dbReference type="AlphaFoldDB" id="A0A9X2FRF7"/>
<organism evidence="1 2">
    <name type="scientific">Ligilactobacillus ubinensis</name>
    <dbReference type="NCBI Taxonomy" id="2876789"/>
    <lineage>
        <taxon>Bacteria</taxon>
        <taxon>Bacillati</taxon>
        <taxon>Bacillota</taxon>
        <taxon>Bacilli</taxon>
        <taxon>Lactobacillales</taxon>
        <taxon>Lactobacillaceae</taxon>
        <taxon>Ligilactobacillus</taxon>
    </lineage>
</organism>
<geneLocation type="plasmid" evidence="1">
    <name>unnamed</name>
</geneLocation>
<proteinExistence type="predicted"/>